<evidence type="ECO:0000256" key="1">
    <source>
        <dbReference type="ARBA" id="ARBA00004141"/>
    </source>
</evidence>
<dbReference type="InterPro" id="IPR003362">
    <property type="entry name" value="Bact_transf"/>
</dbReference>
<sequence>MQNKPFISESKLRLALLHRIGDLAVIPLTAYFSHGLIYQSLSLNNFLGLSVAMSVLIALWLYPSFGLYRAWRGESAGKELLNAAQAWTFNFIVLAFVLYFTKNGDPSRLDFFSAWFLSGLFGIILVRGFVREILIGMRKRGRNKTHVVVVGDNGLATSTIKNLRNAEWAGFNVRGYFGEGEIKGEHRLGGFHEIYKFLDDSDEAVDQIWIAMPLSREKEINQILAELRFATQDVRLIPGIDGFRLINNSIAQIADMPVINLQISPMTGMNRAVKAIEDRVLAALILLAISPVMIALAIGVKLFSNGPVFYRQERVSLAGKPFMMYKFRSMPVDTEKDGIQWGNAGAKATNKFGQFIRKTSLDELPQFLNVLFGDMSIVGPRPERTQFVHEFKHDVDGYMQKHMVKAGITGWAQVNGWRGDTDLSKRIECDLYYINNWSVWLDMKIIFMTFLKGFMHESAV</sequence>
<dbReference type="EMBL" id="JBFRYB010000001">
    <property type="protein sequence ID" value="MEX1664395.1"/>
    <property type="molecule type" value="Genomic_DNA"/>
</dbReference>
<accession>A0ABV3TS22</accession>
<evidence type="ECO:0000313" key="10">
    <source>
        <dbReference type="Proteomes" id="UP001557484"/>
    </source>
</evidence>
<keyword evidence="6 7" id="KW-0472">Membrane</keyword>
<proteinExistence type="inferred from homology"/>
<comment type="subcellular location">
    <subcellularLocation>
        <location evidence="1">Membrane</location>
        <topology evidence="1">Multi-pass membrane protein</topology>
    </subcellularLocation>
</comment>
<gene>
    <name evidence="9" type="ORF">AB4875_02780</name>
</gene>
<dbReference type="GO" id="GO:0089702">
    <property type="term" value="F:undecaprenyl-phosphate glucose phosphotransferase activity"/>
    <property type="evidence" value="ECO:0007669"/>
    <property type="project" value="UniProtKB-EC"/>
</dbReference>
<dbReference type="RefSeq" id="WP_368374518.1">
    <property type="nucleotide sequence ID" value="NZ_JBFRYB010000001.1"/>
</dbReference>
<evidence type="ECO:0000256" key="2">
    <source>
        <dbReference type="ARBA" id="ARBA00006464"/>
    </source>
</evidence>
<feature type="domain" description="Bacterial sugar transferase" evidence="8">
    <location>
        <begin position="274"/>
        <end position="453"/>
    </location>
</feature>
<keyword evidence="4 7" id="KW-0812">Transmembrane</keyword>
<keyword evidence="3 9" id="KW-0808">Transferase</keyword>
<evidence type="ECO:0000256" key="5">
    <source>
        <dbReference type="ARBA" id="ARBA00022989"/>
    </source>
</evidence>
<dbReference type="InterPro" id="IPR017473">
    <property type="entry name" value="Undecaprenyl-P_gluc_Ptfrase"/>
</dbReference>
<dbReference type="InterPro" id="IPR017475">
    <property type="entry name" value="EPS_sugar_tfrase"/>
</dbReference>
<comment type="caution">
    <text evidence="9">The sequence shown here is derived from an EMBL/GenBank/DDBJ whole genome shotgun (WGS) entry which is preliminary data.</text>
</comment>
<dbReference type="Proteomes" id="UP001557484">
    <property type="component" value="Unassembled WGS sequence"/>
</dbReference>
<feature type="transmembrane region" description="Helical" evidence="7">
    <location>
        <begin position="280"/>
        <end position="303"/>
    </location>
</feature>
<dbReference type="NCBIfam" id="TIGR03023">
    <property type="entry name" value="WcaJ_sugtrans"/>
    <property type="match status" value="1"/>
</dbReference>
<name>A0ABV3TS22_9GAMM</name>
<dbReference type="PANTHER" id="PTHR30576:SF0">
    <property type="entry name" value="UNDECAPRENYL-PHOSPHATE N-ACETYLGALACTOSAMINYL 1-PHOSPHATE TRANSFERASE-RELATED"/>
    <property type="match status" value="1"/>
</dbReference>
<evidence type="ECO:0000313" key="9">
    <source>
        <dbReference type="EMBL" id="MEX1664395.1"/>
    </source>
</evidence>
<reference evidence="9 10" key="1">
    <citation type="journal article" date="2011" name="Int. J. Syst. Evol. Microbiol.">
        <title>Zhongshania antarctica gen. nov., sp. nov. and Zhongshania guokunii sp. nov., gammaproteobacteria respectively isolated from coastal attached (fast) ice and surface seawater of the Antarctic.</title>
        <authorList>
            <person name="Li H.J."/>
            <person name="Zhang X.Y."/>
            <person name="Chen C.X."/>
            <person name="Zhang Y.J."/>
            <person name="Gao Z.M."/>
            <person name="Yu Y."/>
            <person name="Chen X.L."/>
            <person name="Chen B."/>
            <person name="Zhang Y.Z."/>
        </authorList>
    </citation>
    <scope>NUCLEOTIDE SEQUENCE [LARGE SCALE GENOMIC DNA]</scope>
    <source>
        <strain evidence="9 10">R06B22</strain>
    </source>
</reference>
<feature type="transmembrane region" description="Helical" evidence="7">
    <location>
        <begin position="112"/>
        <end position="130"/>
    </location>
</feature>
<protein>
    <submittedName>
        <fullName evidence="9">Undecaprenyl-phosphate glucose phosphotransferase</fullName>
        <ecNumber evidence="9">2.7.8.31</ecNumber>
    </submittedName>
</protein>
<evidence type="ECO:0000256" key="7">
    <source>
        <dbReference type="SAM" id="Phobius"/>
    </source>
</evidence>
<dbReference type="Pfam" id="PF02397">
    <property type="entry name" value="Bac_transf"/>
    <property type="match status" value="1"/>
</dbReference>
<feature type="transmembrane region" description="Helical" evidence="7">
    <location>
        <begin position="80"/>
        <end position="100"/>
    </location>
</feature>
<feature type="transmembrane region" description="Helical" evidence="7">
    <location>
        <begin position="47"/>
        <end position="68"/>
    </location>
</feature>
<comment type="similarity">
    <text evidence="2">Belongs to the bacterial sugar transferase family.</text>
</comment>
<organism evidence="9 10">
    <name type="scientific">Zhongshania arctica</name>
    <dbReference type="NCBI Taxonomy" id="3238302"/>
    <lineage>
        <taxon>Bacteria</taxon>
        <taxon>Pseudomonadati</taxon>
        <taxon>Pseudomonadota</taxon>
        <taxon>Gammaproteobacteria</taxon>
        <taxon>Cellvibrionales</taxon>
        <taxon>Spongiibacteraceae</taxon>
        <taxon>Zhongshania</taxon>
    </lineage>
</organism>
<dbReference type="Pfam" id="PF13727">
    <property type="entry name" value="CoA_binding_3"/>
    <property type="match status" value="1"/>
</dbReference>
<evidence type="ECO:0000256" key="3">
    <source>
        <dbReference type="ARBA" id="ARBA00022679"/>
    </source>
</evidence>
<feature type="transmembrane region" description="Helical" evidence="7">
    <location>
        <begin position="20"/>
        <end position="41"/>
    </location>
</feature>
<keyword evidence="5 7" id="KW-1133">Transmembrane helix</keyword>
<dbReference type="NCBIfam" id="TIGR03025">
    <property type="entry name" value="EPS_sugtrans"/>
    <property type="match status" value="1"/>
</dbReference>
<dbReference type="PANTHER" id="PTHR30576">
    <property type="entry name" value="COLANIC BIOSYNTHESIS UDP-GLUCOSE LIPID CARRIER TRANSFERASE"/>
    <property type="match status" value="1"/>
</dbReference>
<keyword evidence="10" id="KW-1185">Reference proteome</keyword>
<evidence type="ECO:0000259" key="8">
    <source>
        <dbReference type="Pfam" id="PF02397"/>
    </source>
</evidence>
<evidence type="ECO:0000256" key="6">
    <source>
        <dbReference type="ARBA" id="ARBA00023136"/>
    </source>
</evidence>
<evidence type="ECO:0000256" key="4">
    <source>
        <dbReference type="ARBA" id="ARBA00022692"/>
    </source>
</evidence>
<dbReference type="Gene3D" id="3.40.50.720">
    <property type="entry name" value="NAD(P)-binding Rossmann-like Domain"/>
    <property type="match status" value="1"/>
</dbReference>
<dbReference type="EC" id="2.7.8.31" evidence="9"/>